<dbReference type="GO" id="GO:0006425">
    <property type="term" value="P:glutaminyl-tRNA aminoacylation"/>
    <property type="evidence" value="ECO:0007669"/>
    <property type="project" value="TreeGrafter"/>
</dbReference>
<dbReference type="InterPro" id="IPR001412">
    <property type="entry name" value="aa-tRNA-synth_I_CS"/>
</dbReference>
<dbReference type="PANTHER" id="PTHR43097">
    <property type="entry name" value="GLUTAMINE-TRNA LIGASE"/>
    <property type="match status" value="1"/>
</dbReference>
<dbReference type="SUPFAM" id="SSF52374">
    <property type="entry name" value="Nucleotidylyl transferase"/>
    <property type="match status" value="1"/>
</dbReference>
<name>A0A383CKV9_9ZZZZ</name>
<keyword evidence="3" id="KW-0067">ATP-binding</keyword>
<dbReference type="InterPro" id="IPR050132">
    <property type="entry name" value="Gln/Glu-tRNA_Ligase"/>
</dbReference>
<evidence type="ECO:0000256" key="1">
    <source>
        <dbReference type="ARBA" id="ARBA00022598"/>
    </source>
</evidence>
<dbReference type="PANTHER" id="PTHR43097:SF5">
    <property type="entry name" value="GLUTAMATE--TRNA LIGASE"/>
    <property type="match status" value="1"/>
</dbReference>
<keyword evidence="2" id="KW-0547">Nucleotide-binding</keyword>
<evidence type="ECO:0000256" key="2">
    <source>
        <dbReference type="ARBA" id="ARBA00022741"/>
    </source>
</evidence>
<evidence type="ECO:0000256" key="5">
    <source>
        <dbReference type="ARBA" id="ARBA00023146"/>
    </source>
</evidence>
<dbReference type="AlphaFoldDB" id="A0A383CKV9"/>
<accession>A0A383CKV9</accession>
<keyword evidence="1" id="KW-0436">Ligase</keyword>
<dbReference type="Pfam" id="PF00749">
    <property type="entry name" value="tRNA-synt_1c"/>
    <property type="match status" value="1"/>
</dbReference>
<dbReference type="PRINTS" id="PR00987">
    <property type="entry name" value="TRNASYNTHGLU"/>
</dbReference>
<gene>
    <name evidence="7" type="ORF">METZ01_LOCUS485890</name>
</gene>
<evidence type="ECO:0000256" key="4">
    <source>
        <dbReference type="ARBA" id="ARBA00022917"/>
    </source>
</evidence>
<reference evidence="7" key="1">
    <citation type="submission" date="2018-05" db="EMBL/GenBank/DDBJ databases">
        <authorList>
            <person name="Lanie J.A."/>
            <person name="Ng W.-L."/>
            <person name="Kazmierczak K.M."/>
            <person name="Andrzejewski T.M."/>
            <person name="Davidsen T.M."/>
            <person name="Wayne K.J."/>
            <person name="Tettelin H."/>
            <person name="Glass J.I."/>
            <person name="Rusch D."/>
            <person name="Podicherti R."/>
            <person name="Tsui H.-C.T."/>
            <person name="Winkler M.E."/>
        </authorList>
    </citation>
    <scope>NUCLEOTIDE SEQUENCE</scope>
</reference>
<feature type="domain" description="Glutamyl/glutaminyl-tRNA synthetase class Ib catalytic" evidence="6">
    <location>
        <begin position="32"/>
        <end position="112"/>
    </location>
</feature>
<evidence type="ECO:0000256" key="3">
    <source>
        <dbReference type="ARBA" id="ARBA00022840"/>
    </source>
</evidence>
<dbReference type="PROSITE" id="PS00178">
    <property type="entry name" value="AA_TRNA_LIGASE_I"/>
    <property type="match status" value="1"/>
</dbReference>
<sequence length="113" mass="12867">MDAMDIQSAVGKDFIRQIVTADVAALKNGGRVQTRFPPEPNGYLHIGHAKAVCLSFDIAAEFNGKCYLRFDDTNPEKEDSEFIEAIRKDVSWLGYDWTALTYASDYFQQIYEF</sequence>
<protein>
    <recommendedName>
        <fullName evidence="6">Glutamyl/glutaminyl-tRNA synthetase class Ib catalytic domain-containing protein</fullName>
    </recommendedName>
</protein>
<dbReference type="Gene3D" id="3.40.50.620">
    <property type="entry name" value="HUPs"/>
    <property type="match status" value="1"/>
</dbReference>
<dbReference type="InterPro" id="IPR020058">
    <property type="entry name" value="Glu/Gln-tRNA-synth_Ib_cat-dom"/>
</dbReference>
<proteinExistence type="predicted"/>
<dbReference type="EMBL" id="UINC01209840">
    <property type="protein sequence ID" value="SVE33036.1"/>
    <property type="molecule type" value="Genomic_DNA"/>
</dbReference>
<dbReference type="InterPro" id="IPR000924">
    <property type="entry name" value="Glu/Gln-tRNA-synth"/>
</dbReference>
<evidence type="ECO:0000259" key="6">
    <source>
        <dbReference type="Pfam" id="PF00749"/>
    </source>
</evidence>
<keyword evidence="5" id="KW-0030">Aminoacyl-tRNA synthetase</keyword>
<dbReference type="GO" id="GO:0005829">
    <property type="term" value="C:cytosol"/>
    <property type="evidence" value="ECO:0007669"/>
    <property type="project" value="TreeGrafter"/>
</dbReference>
<dbReference type="GO" id="GO:0005524">
    <property type="term" value="F:ATP binding"/>
    <property type="evidence" value="ECO:0007669"/>
    <property type="project" value="UniProtKB-KW"/>
</dbReference>
<evidence type="ECO:0000313" key="7">
    <source>
        <dbReference type="EMBL" id="SVE33036.1"/>
    </source>
</evidence>
<dbReference type="InterPro" id="IPR014729">
    <property type="entry name" value="Rossmann-like_a/b/a_fold"/>
</dbReference>
<feature type="non-terminal residue" evidence="7">
    <location>
        <position position="113"/>
    </location>
</feature>
<organism evidence="7">
    <name type="scientific">marine metagenome</name>
    <dbReference type="NCBI Taxonomy" id="408172"/>
    <lineage>
        <taxon>unclassified sequences</taxon>
        <taxon>metagenomes</taxon>
        <taxon>ecological metagenomes</taxon>
    </lineage>
</organism>
<dbReference type="GO" id="GO:0004819">
    <property type="term" value="F:glutamine-tRNA ligase activity"/>
    <property type="evidence" value="ECO:0007669"/>
    <property type="project" value="TreeGrafter"/>
</dbReference>
<keyword evidence="4" id="KW-0648">Protein biosynthesis</keyword>